<dbReference type="SUPFAM" id="SSF56988">
    <property type="entry name" value="Anthrax protective antigen"/>
    <property type="match status" value="1"/>
</dbReference>
<proteinExistence type="inferred from homology"/>
<dbReference type="InterPro" id="IPR017853">
    <property type="entry name" value="GH"/>
</dbReference>
<dbReference type="SMART" id="SM00758">
    <property type="entry name" value="PA14"/>
    <property type="match status" value="1"/>
</dbReference>
<organism evidence="8 9">
    <name type="scientific">Candidatus Gemmiger avicola</name>
    <dbReference type="NCBI Taxonomy" id="2838605"/>
    <lineage>
        <taxon>Bacteria</taxon>
        <taxon>Bacillati</taxon>
        <taxon>Bacillota</taxon>
        <taxon>Clostridia</taxon>
        <taxon>Eubacteriales</taxon>
        <taxon>Gemmiger</taxon>
    </lineage>
</organism>
<keyword evidence="6" id="KW-0326">Glycosidase</keyword>
<sequence length="868" mass="94322">MYPYQDPNQPIEARIDDLLARMTTEEKIAQTDQYGSSDFTTVDENGRATAVDFDRLDELLGKRSVGSVQLRGMTAAQANAVQRYAVEQTRLGIPFLFSEEALHGLYTGRATSFPQQIGLAASFEPALGYEMGRAVATEARACGIHETYSPVMDLIRDPRYGRGEESYGEDTCLCAAFARETVRGLQGNDIAAPDAVAAEPKHYVGYGMPVGGLNCAPTAMGRHEVYSDCLPVFEAAFRDAGACNTMCSYNAIDGVPVSSDHALLTDVLRGEFGMPGYVRADMTAVSRLYDWHFTAETPQEAIRQGLTAGVDMELYDFPHEVWQGGIAELLADGRLDPAVLDEACRRILRIKFRLGLFEHPYTDESREEKALRCPDHLALARKIAERSAVLLKNQGGLLPLSPAIGSVAVLGPGAAQAMLGDYSEARGRTGAVSVLDGIRAAVSPETRVLYARGCNFLGESLHPFDPAYLHDEDGNPGLTGRYYNGPTPCGTPVQTRTDRTVNFNWIFALPHPALDANCFSVAWTGTVTLPRDLDGCIGLSTQDSMRLWIDDELLIDGWGPGKSADQAVDFFFEANRPYRVRIEFVNDGRGARVIFGYSEGREDIEAAVALAREADVAILCLGDNEETSGENFDRVSLDLPGRQLALAKAVWATGTPTVLVLQSGRPVTANWENEHLDAILEAWFPGEQGGAAIADLLFGKAAPGGRLPITFPRSVGQVPCHYARRPGGGKKYVEMDWAPLWPFGYGLTYTTFAYQDLRLSADTIPPDGEVEATVTVTNTGAVAGDAVPQLYVRDLVSSVVKPLHTLAGFARITLAPGESRQVRFRVGTRALRTLGADYVWRVEPGRFEIQIGDNAENILLTAALTVEG</sequence>
<dbReference type="EC" id="3.2.1.21" evidence="3"/>
<dbReference type="Gene3D" id="2.60.40.10">
    <property type="entry name" value="Immunoglobulins"/>
    <property type="match status" value="1"/>
</dbReference>
<comment type="similarity">
    <text evidence="2">Belongs to the glycosyl hydrolase 3 family.</text>
</comment>
<dbReference type="Pfam" id="PF01915">
    <property type="entry name" value="Glyco_hydro_3_C"/>
    <property type="match status" value="1"/>
</dbReference>
<dbReference type="PRINTS" id="PR00133">
    <property type="entry name" value="GLHYDRLASE3"/>
</dbReference>
<evidence type="ECO:0000256" key="2">
    <source>
        <dbReference type="ARBA" id="ARBA00005336"/>
    </source>
</evidence>
<dbReference type="InterPro" id="IPR013783">
    <property type="entry name" value="Ig-like_fold"/>
</dbReference>
<dbReference type="InterPro" id="IPR036881">
    <property type="entry name" value="Glyco_hydro_3_C_sf"/>
</dbReference>
<dbReference type="Pfam" id="PF14310">
    <property type="entry name" value="Fn3-like"/>
    <property type="match status" value="1"/>
</dbReference>
<dbReference type="AlphaFoldDB" id="A0A9D2S4K9"/>
<dbReference type="SUPFAM" id="SSF52279">
    <property type="entry name" value="Beta-D-glucan exohydrolase, C-terminal domain"/>
    <property type="match status" value="1"/>
</dbReference>
<dbReference type="Gene3D" id="3.40.50.1700">
    <property type="entry name" value="Glycoside hydrolase family 3 C-terminal domain"/>
    <property type="match status" value="2"/>
</dbReference>
<dbReference type="Pfam" id="PF07691">
    <property type="entry name" value="PA14"/>
    <property type="match status" value="1"/>
</dbReference>
<dbReference type="InterPro" id="IPR026891">
    <property type="entry name" value="Fn3-like"/>
</dbReference>
<keyword evidence="4" id="KW-0732">Signal</keyword>
<evidence type="ECO:0000313" key="9">
    <source>
        <dbReference type="Proteomes" id="UP000886803"/>
    </source>
</evidence>
<dbReference type="InterPro" id="IPR011658">
    <property type="entry name" value="PA14_dom"/>
</dbReference>
<dbReference type="InterPro" id="IPR001764">
    <property type="entry name" value="Glyco_hydro_3_N"/>
</dbReference>
<reference evidence="8" key="2">
    <citation type="submission" date="2021-04" db="EMBL/GenBank/DDBJ databases">
        <authorList>
            <person name="Gilroy R."/>
        </authorList>
    </citation>
    <scope>NUCLEOTIDE SEQUENCE</scope>
    <source>
        <strain evidence="8">ChiBcec8-13705</strain>
    </source>
</reference>
<dbReference type="Pfam" id="PF00933">
    <property type="entry name" value="Glyco_hydro_3"/>
    <property type="match status" value="1"/>
</dbReference>
<feature type="domain" description="PA14" evidence="7">
    <location>
        <begin position="473"/>
        <end position="612"/>
    </location>
</feature>
<evidence type="ECO:0000256" key="5">
    <source>
        <dbReference type="ARBA" id="ARBA00022801"/>
    </source>
</evidence>
<evidence type="ECO:0000256" key="4">
    <source>
        <dbReference type="ARBA" id="ARBA00022729"/>
    </source>
</evidence>
<evidence type="ECO:0000259" key="7">
    <source>
        <dbReference type="PROSITE" id="PS51820"/>
    </source>
</evidence>
<dbReference type="FunFam" id="2.60.40.10:FF:000495">
    <property type="entry name" value="Periplasmic beta-glucosidase"/>
    <property type="match status" value="1"/>
</dbReference>
<dbReference type="EMBL" id="DWYG01000190">
    <property type="protein sequence ID" value="HJB43086.1"/>
    <property type="molecule type" value="Genomic_DNA"/>
</dbReference>
<dbReference type="Proteomes" id="UP000886803">
    <property type="component" value="Unassembled WGS sequence"/>
</dbReference>
<evidence type="ECO:0000256" key="1">
    <source>
        <dbReference type="ARBA" id="ARBA00000448"/>
    </source>
</evidence>
<gene>
    <name evidence="8" type="ORF">H9945_11385</name>
</gene>
<dbReference type="InterPro" id="IPR051915">
    <property type="entry name" value="Cellulose_Degrad_GH3"/>
</dbReference>
<dbReference type="InterPro" id="IPR002772">
    <property type="entry name" value="Glyco_hydro_3_C"/>
</dbReference>
<comment type="catalytic activity">
    <reaction evidence="1">
        <text>Hydrolysis of terminal, non-reducing beta-D-glucosyl residues with release of beta-D-glucose.</text>
        <dbReference type="EC" id="3.2.1.21"/>
    </reaction>
</comment>
<dbReference type="SMART" id="SM01217">
    <property type="entry name" value="Fn3_like"/>
    <property type="match status" value="1"/>
</dbReference>
<dbReference type="InterPro" id="IPR036962">
    <property type="entry name" value="Glyco_hydro_3_N_sf"/>
</dbReference>
<accession>A0A9D2S4K9</accession>
<dbReference type="Gene3D" id="3.20.20.300">
    <property type="entry name" value="Glycoside hydrolase, family 3, N-terminal domain"/>
    <property type="match status" value="1"/>
</dbReference>
<evidence type="ECO:0000256" key="6">
    <source>
        <dbReference type="ARBA" id="ARBA00023295"/>
    </source>
</evidence>
<protein>
    <recommendedName>
        <fullName evidence="3">beta-glucosidase</fullName>
        <ecNumber evidence="3">3.2.1.21</ecNumber>
    </recommendedName>
</protein>
<dbReference type="SUPFAM" id="SSF51445">
    <property type="entry name" value="(Trans)glycosidases"/>
    <property type="match status" value="1"/>
</dbReference>
<evidence type="ECO:0000313" key="8">
    <source>
        <dbReference type="EMBL" id="HJB43086.1"/>
    </source>
</evidence>
<keyword evidence="5 8" id="KW-0378">Hydrolase</keyword>
<evidence type="ECO:0000256" key="3">
    <source>
        <dbReference type="ARBA" id="ARBA00012744"/>
    </source>
</evidence>
<dbReference type="InterPro" id="IPR037524">
    <property type="entry name" value="PA14/GLEYA"/>
</dbReference>
<dbReference type="GO" id="GO:0009251">
    <property type="term" value="P:glucan catabolic process"/>
    <property type="evidence" value="ECO:0007669"/>
    <property type="project" value="TreeGrafter"/>
</dbReference>
<comment type="caution">
    <text evidence="8">The sequence shown here is derived from an EMBL/GenBank/DDBJ whole genome shotgun (WGS) entry which is preliminary data.</text>
</comment>
<dbReference type="PANTHER" id="PTHR30620:SF16">
    <property type="entry name" value="LYSOSOMAL BETA GLUCOSIDASE"/>
    <property type="match status" value="1"/>
</dbReference>
<dbReference type="PANTHER" id="PTHR30620">
    <property type="entry name" value="PERIPLASMIC BETA-GLUCOSIDASE-RELATED"/>
    <property type="match status" value="1"/>
</dbReference>
<dbReference type="GO" id="GO:0008422">
    <property type="term" value="F:beta-glucosidase activity"/>
    <property type="evidence" value="ECO:0007669"/>
    <property type="project" value="UniProtKB-EC"/>
</dbReference>
<reference evidence="8" key="1">
    <citation type="journal article" date="2021" name="PeerJ">
        <title>Extensive microbial diversity within the chicken gut microbiome revealed by metagenomics and culture.</title>
        <authorList>
            <person name="Gilroy R."/>
            <person name="Ravi A."/>
            <person name="Getino M."/>
            <person name="Pursley I."/>
            <person name="Horton D.L."/>
            <person name="Alikhan N.F."/>
            <person name="Baker D."/>
            <person name="Gharbi K."/>
            <person name="Hall N."/>
            <person name="Watson M."/>
            <person name="Adriaenssens E.M."/>
            <person name="Foster-Nyarko E."/>
            <person name="Jarju S."/>
            <person name="Secka A."/>
            <person name="Antonio M."/>
            <person name="Oren A."/>
            <person name="Chaudhuri R.R."/>
            <person name="La Ragione R."/>
            <person name="Hildebrand F."/>
            <person name="Pallen M.J."/>
        </authorList>
    </citation>
    <scope>NUCLEOTIDE SEQUENCE</scope>
    <source>
        <strain evidence="8">ChiBcec8-13705</strain>
    </source>
</reference>
<name>A0A9D2S4K9_9FIRM</name>
<dbReference type="PROSITE" id="PS51820">
    <property type="entry name" value="PA14"/>
    <property type="match status" value="1"/>
</dbReference>